<sequence>MPDTPDLSIILTGVSPKDRHTGVSPEHRHAGHPPPAVDITDVRVRPGGRLVLDGCGLTLPAGRITALLGASGSGKTTLMRLIAGLDVAGFEAGHVTASDGRPLDGRIAWMAQQDLLMPWARVIDNVTLGDRLRGRPVDAPRAHVMLDAVGLAGIARLRPAALSGGMRQRVALARTLMEDRPVVLMDEPFGALDAVTRHGLQDLACRLLRGRTVLLVTHDPLEALRMGDEILVLSGRPAIARRVTPPPGPVPRPVDTPDLGARLAALMAVLEARP</sequence>
<accession>A0ABU9YJ83</accession>
<evidence type="ECO:0000313" key="8">
    <source>
        <dbReference type="Proteomes" id="UP001413721"/>
    </source>
</evidence>
<organism evidence="7 8">
    <name type="scientific">Tistrella arctica</name>
    <dbReference type="NCBI Taxonomy" id="3133430"/>
    <lineage>
        <taxon>Bacteria</taxon>
        <taxon>Pseudomonadati</taxon>
        <taxon>Pseudomonadota</taxon>
        <taxon>Alphaproteobacteria</taxon>
        <taxon>Geminicoccales</taxon>
        <taxon>Geminicoccaceae</taxon>
        <taxon>Tistrella</taxon>
    </lineage>
</organism>
<keyword evidence="2" id="KW-0813">Transport</keyword>
<dbReference type="PANTHER" id="PTHR42788">
    <property type="entry name" value="TAURINE IMPORT ATP-BINDING PROTEIN-RELATED"/>
    <property type="match status" value="1"/>
</dbReference>
<dbReference type="Proteomes" id="UP001413721">
    <property type="component" value="Unassembled WGS sequence"/>
</dbReference>
<keyword evidence="3" id="KW-0547">Nucleotide-binding</keyword>
<dbReference type="Pfam" id="PF00005">
    <property type="entry name" value="ABC_tran"/>
    <property type="match status" value="1"/>
</dbReference>
<evidence type="ECO:0000256" key="4">
    <source>
        <dbReference type="ARBA" id="ARBA00022840"/>
    </source>
</evidence>
<dbReference type="PROSITE" id="PS50893">
    <property type="entry name" value="ABC_TRANSPORTER_2"/>
    <property type="match status" value="1"/>
</dbReference>
<dbReference type="RefSeq" id="WP_345937296.1">
    <property type="nucleotide sequence ID" value="NZ_JBBKTW010000004.1"/>
</dbReference>
<feature type="region of interest" description="Disordered" evidence="5">
    <location>
        <begin position="1"/>
        <end position="37"/>
    </location>
</feature>
<name>A0ABU9YJ83_9PROT</name>
<dbReference type="InterPro" id="IPR050166">
    <property type="entry name" value="ABC_transporter_ATP-bind"/>
</dbReference>
<dbReference type="GO" id="GO:0005524">
    <property type="term" value="F:ATP binding"/>
    <property type="evidence" value="ECO:0007669"/>
    <property type="project" value="UniProtKB-KW"/>
</dbReference>
<evidence type="ECO:0000259" key="6">
    <source>
        <dbReference type="PROSITE" id="PS50893"/>
    </source>
</evidence>
<dbReference type="SUPFAM" id="SSF52540">
    <property type="entry name" value="P-loop containing nucleoside triphosphate hydrolases"/>
    <property type="match status" value="1"/>
</dbReference>
<dbReference type="PANTHER" id="PTHR42788:SF19">
    <property type="entry name" value="ALIPHATIC SULFONATES IMPORT ATP-BINDING PROTEIN SSUB 2"/>
    <property type="match status" value="1"/>
</dbReference>
<dbReference type="InterPro" id="IPR003593">
    <property type="entry name" value="AAA+_ATPase"/>
</dbReference>
<comment type="similarity">
    <text evidence="1">Belongs to the ABC transporter superfamily.</text>
</comment>
<keyword evidence="8" id="KW-1185">Reference proteome</keyword>
<proteinExistence type="inferred from homology"/>
<dbReference type="InterPro" id="IPR017871">
    <property type="entry name" value="ABC_transporter-like_CS"/>
</dbReference>
<comment type="caution">
    <text evidence="7">The sequence shown here is derived from an EMBL/GenBank/DDBJ whole genome shotgun (WGS) entry which is preliminary data.</text>
</comment>
<evidence type="ECO:0000256" key="3">
    <source>
        <dbReference type="ARBA" id="ARBA00022741"/>
    </source>
</evidence>
<protein>
    <submittedName>
        <fullName evidence="7">ABC transporter ATP-binding protein</fullName>
    </submittedName>
</protein>
<reference evidence="7 8" key="1">
    <citation type="submission" date="2024-03" db="EMBL/GenBank/DDBJ databases">
        <title>High-quality draft genome sequencing of Tistrella sp. BH-R2-4.</title>
        <authorList>
            <person name="Dong C."/>
        </authorList>
    </citation>
    <scope>NUCLEOTIDE SEQUENCE [LARGE SCALE GENOMIC DNA]</scope>
    <source>
        <strain evidence="7 8">BH-R2-4</strain>
    </source>
</reference>
<dbReference type="Gene3D" id="3.40.50.300">
    <property type="entry name" value="P-loop containing nucleotide triphosphate hydrolases"/>
    <property type="match status" value="1"/>
</dbReference>
<dbReference type="InterPro" id="IPR003439">
    <property type="entry name" value="ABC_transporter-like_ATP-bd"/>
</dbReference>
<dbReference type="PROSITE" id="PS00211">
    <property type="entry name" value="ABC_TRANSPORTER_1"/>
    <property type="match status" value="1"/>
</dbReference>
<evidence type="ECO:0000256" key="2">
    <source>
        <dbReference type="ARBA" id="ARBA00022448"/>
    </source>
</evidence>
<evidence type="ECO:0000256" key="1">
    <source>
        <dbReference type="ARBA" id="ARBA00005417"/>
    </source>
</evidence>
<gene>
    <name evidence="7" type="ORF">WG926_10645</name>
</gene>
<evidence type="ECO:0000313" key="7">
    <source>
        <dbReference type="EMBL" id="MEN2988761.1"/>
    </source>
</evidence>
<feature type="domain" description="ABC transporter" evidence="6">
    <location>
        <begin position="37"/>
        <end position="260"/>
    </location>
</feature>
<evidence type="ECO:0000256" key="5">
    <source>
        <dbReference type="SAM" id="MobiDB-lite"/>
    </source>
</evidence>
<feature type="compositionally biased region" description="Basic and acidic residues" evidence="5">
    <location>
        <begin position="16"/>
        <end position="28"/>
    </location>
</feature>
<dbReference type="InterPro" id="IPR027417">
    <property type="entry name" value="P-loop_NTPase"/>
</dbReference>
<dbReference type="SMART" id="SM00382">
    <property type="entry name" value="AAA"/>
    <property type="match status" value="1"/>
</dbReference>
<keyword evidence="4 7" id="KW-0067">ATP-binding</keyword>
<dbReference type="EMBL" id="JBBKTW010000004">
    <property type="protein sequence ID" value="MEN2988761.1"/>
    <property type="molecule type" value="Genomic_DNA"/>
</dbReference>